<evidence type="ECO:0000313" key="2">
    <source>
        <dbReference type="EMBL" id="SDZ59545.1"/>
    </source>
</evidence>
<proteinExistence type="predicted"/>
<organism evidence="2 3">
    <name type="scientific">Asanoa ishikariensis</name>
    <dbReference type="NCBI Taxonomy" id="137265"/>
    <lineage>
        <taxon>Bacteria</taxon>
        <taxon>Bacillati</taxon>
        <taxon>Actinomycetota</taxon>
        <taxon>Actinomycetes</taxon>
        <taxon>Micromonosporales</taxon>
        <taxon>Micromonosporaceae</taxon>
        <taxon>Asanoa</taxon>
    </lineage>
</organism>
<dbReference type="RefSeq" id="WP_090801334.1">
    <property type="nucleotide sequence ID" value="NZ_BOND01000006.1"/>
</dbReference>
<dbReference type="InterPro" id="IPR043129">
    <property type="entry name" value="ATPase_NBD"/>
</dbReference>
<dbReference type="Pfam" id="PF01869">
    <property type="entry name" value="BcrAD_BadFG"/>
    <property type="match status" value="1"/>
</dbReference>
<dbReference type="SUPFAM" id="SSF53067">
    <property type="entry name" value="Actin-like ATPase domain"/>
    <property type="match status" value="2"/>
</dbReference>
<evidence type="ECO:0000313" key="3">
    <source>
        <dbReference type="Proteomes" id="UP000199632"/>
    </source>
</evidence>
<gene>
    <name evidence="2" type="ORF">SAMN05421684_6896</name>
</gene>
<dbReference type="STRING" id="137265.SAMN05421684_6896"/>
<reference evidence="3" key="1">
    <citation type="submission" date="2016-10" db="EMBL/GenBank/DDBJ databases">
        <authorList>
            <person name="Varghese N."/>
            <person name="Submissions S."/>
        </authorList>
    </citation>
    <scope>NUCLEOTIDE SEQUENCE [LARGE SCALE GENOMIC DNA]</scope>
    <source>
        <strain evidence="3">DSM 44718</strain>
    </source>
</reference>
<accession>A0A1H3UCH4</accession>
<dbReference type="Proteomes" id="UP000199632">
    <property type="component" value="Unassembled WGS sequence"/>
</dbReference>
<dbReference type="OrthoDB" id="8701357at2"/>
<dbReference type="InterPro" id="IPR002731">
    <property type="entry name" value="ATPase_BadF"/>
</dbReference>
<keyword evidence="3" id="KW-1185">Reference proteome</keyword>
<dbReference type="PANTHER" id="PTHR12862:SF0">
    <property type="entry name" value="N-ACETYL-D-GLUCOSAMINE KINASE"/>
    <property type="match status" value="1"/>
</dbReference>
<protein>
    <submittedName>
        <fullName evidence="2">BadF-type ATPase</fullName>
    </submittedName>
</protein>
<dbReference type="InterPro" id="IPR039758">
    <property type="entry name" value="NAGK-like"/>
</dbReference>
<dbReference type="CDD" id="cd24007">
    <property type="entry name" value="ASKHA_NBD_eukNAGK-like"/>
    <property type="match status" value="1"/>
</dbReference>
<dbReference type="PANTHER" id="PTHR12862">
    <property type="entry name" value="BADF TYPE ATPASE DOMAIN-CONTAINING PROTEIN"/>
    <property type="match status" value="1"/>
</dbReference>
<dbReference type="AlphaFoldDB" id="A0A1H3UCH4"/>
<sequence length="325" mass="34401">MFLGVDGGGTKTAFCLLRPDGSIAAQTSAPSTYYFSDGIDLVPRVLKEGIGAVCAAAGITPDGIDFAFFGLPAYGEVSGDVATLDAAPRDILGHDRYRVDNDMVCGWSGSLGAADGINVISGTGSMTYGERAGRGHRVGGWSELFGDEGSAYWIAAHGLQAFSRMSDGRAPAGPLLDVLREHLELSADLDLIDVVLNRWQGDRGQIASLCPQVITAAERGDEAASAILREAARELALLVDTTRSQLGYGADEQVLVSYSGGTFNATPVREEFRAHLHKLHDRYDLRQPLYSPVVGAALYAAKQARSPLGVDALERLRDTPTATAA</sequence>
<feature type="domain" description="ATPase BadF/BadG/BcrA/BcrD type" evidence="1">
    <location>
        <begin position="3"/>
        <end position="300"/>
    </location>
</feature>
<dbReference type="Gene3D" id="3.30.420.40">
    <property type="match status" value="2"/>
</dbReference>
<dbReference type="GO" id="GO:0045127">
    <property type="term" value="F:N-acetylglucosamine kinase activity"/>
    <property type="evidence" value="ECO:0007669"/>
    <property type="project" value="InterPro"/>
</dbReference>
<name>A0A1H3UCH4_9ACTN</name>
<dbReference type="EMBL" id="FNQB01000004">
    <property type="protein sequence ID" value="SDZ59545.1"/>
    <property type="molecule type" value="Genomic_DNA"/>
</dbReference>
<evidence type="ECO:0000259" key="1">
    <source>
        <dbReference type="Pfam" id="PF01869"/>
    </source>
</evidence>